<feature type="region of interest" description="Disordered" evidence="1">
    <location>
        <begin position="154"/>
        <end position="174"/>
    </location>
</feature>
<organism evidence="3 4">
    <name type="scientific">Scytalidium lignicola</name>
    <name type="common">Hyphomycete</name>
    <dbReference type="NCBI Taxonomy" id="5539"/>
    <lineage>
        <taxon>Eukaryota</taxon>
        <taxon>Fungi</taxon>
        <taxon>Dikarya</taxon>
        <taxon>Ascomycota</taxon>
        <taxon>Pezizomycotina</taxon>
        <taxon>Leotiomycetes</taxon>
        <taxon>Leotiomycetes incertae sedis</taxon>
        <taxon>Scytalidium</taxon>
    </lineage>
</organism>
<dbReference type="OrthoDB" id="2117996at2759"/>
<evidence type="ECO:0000256" key="2">
    <source>
        <dbReference type="SAM" id="SignalP"/>
    </source>
</evidence>
<accession>A0A3E2HAK6</accession>
<feature type="non-terminal residue" evidence="3">
    <location>
        <position position="1"/>
    </location>
</feature>
<evidence type="ECO:0000256" key="1">
    <source>
        <dbReference type="SAM" id="MobiDB-lite"/>
    </source>
</evidence>
<feature type="chain" id="PRO_5017804959" evidence="2">
    <location>
        <begin position="19"/>
        <end position="174"/>
    </location>
</feature>
<dbReference type="OMA" id="TCAAITC"/>
<keyword evidence="2" id="KW-0732">Signal</keyword>
<reference evidence="3 4" key="1">
    <citation type="submission" date="2018-05" db="EMBL/GenBank/DDBJ databases">
        <title>Draft genome sequence of Scytalidium lignicola DSM 105466, a ubiquitous saprotrophic fungus.</title>
        <authorList>
            <person name="Buettner E."/>
            <person name="Gebauer A.M."/>
            <person name="Hofrichter M."/>
            <person name="Liers C."/>
            <person name="Kellner H."/>
        </authorList>
    </citation>
    <scope>NUCLEOTIDE SEQUENCE [LARGE SCALE GENOMIC DNA]</scope>
    <source>
        <strain evidence="3 4">DSM 105466</strain>
    </source>
</reference>
<dbReference type="Proteomes" id="UP000258309">
    <property type="component" value="Unassembled WGS sequence"/>
</dbReference>
<comment type="caution">
    <text evidence="3">The sequence shown here is derived from an EMBL/GenBank/DDBJ whole genome shotgun (WGS) entry which is preliminary data.</text>
</comment>
<dbReference type="EMBL" id="NCSJ02000100">
    <property type="protein sequence ID" value="RFU30444.1"/>
    <property type="molecule type" value="Genomic_DNA"/>
</dbReference>
<name>A0A3E2HAK6_SCYLI</name>
<evidence type="ECO:0000313" key="3">
    <source>
        <dbReference type="EMBL" id="RFU30444.1"/>
    </source>
</evidence>
<sequence>MKTSVLFFGAILATSAMALPYGTVEKRINEQDVINSINAWINNVDNVNNFLDAAPGLDPQDLQSQAETALDNANDEPIQLQILSDVSGLDESGQQAANLLAEVFGNVPTQLQNIINDPGDSGVVQTALQVINNVRCLNVLPAVTALWAAAASASGAPPPPAAEIPQSCQGISKA</sequence>
<feature type="non-terminal residue" evidence="3">
    <location>
        <position position="174"/>
    </location>
</feature>
<gene>
    <name evidence="3" type="ORF">B7463_g5910</name>
</gene>
<keyword evidence="4" id="KW-1185">Reference proteome</keyword>
<protein>
    <submittedName>
        <fullName evidence="3">Uncharacterized protein</fullName>
    </submittedName>
</protein>
<evidence type="ECO:0000313" key="4">
    <source>
        <dbReference type="Proteomes" id="UP000258309"/>
    </source>
</evidence>
<feature type="signal peptide" evidence="2">
    <location>
        <begin position="1"/>
        <end position="18"/>
    </location>
</feature>
<proteinExistence type="predicted"/>
<dbReference type="AlphaFoldDB" id="A0A3E2HAK6"/>